<sequence>MLGKADRHWEAAMRGRDPARDLSMGTIVVGSVLTPIRKKRNMRPNEATVSITIMPLVGNKLEAKRSSCPRREGPNVMPP</sequence>
<evidence type="ECO:0000313" key="2">
    <source>
        <dbReference type="Proteomes" id="UP000828048"/>
    </source>
</evidence>
<organism evidence="1 2">
    <name type="scientific">Vaccinium darrowii</name>
    <dbReference type="NCBI Taxonomy" id="229202"/>
    <lineage>
        <taxon>Eukaryota</taxon>
        <taxon>Viridiplantae</taxon>
        <taxon>Streptophyta</taxon>
        <taxon>Embryophyta</taxon>
        <taxon>Tracheophyta</taxon>
        <taxon>Spermatophyta</taxon>
        <taxon>Magnoliopsida</taxon>
        <taxon>eudicotyledons</taxon>
        <taxon>Gunneridae</taxon>
        <taxon>Pentapetalae</taxon>
        <taxon>asterids</taxon>
        <taxon>Ericales</taxon>
        <taxon>Ericaceae</taxon>
        <taxon>Vaccinioideae</taxon>
        <taxon>Vaccinieae</taxon>
        <taxon>Vaccinium</taxon>
    </lineage>
</organism>
<gene>
    <name evidence="1" type="ORF">Vadar_001659</name>
</gene>
<name>A0ACB7YIK7_9ERIC</name>
<dbReference type="Proteomes" id="UP000828048">
    <property type="component" value="Chromosome 11"/>
</dbReference>
<protein>
    <submittedName>
        <fullName evidence="1">Uncharacterized protein</fullName>
    </submittedName>
</protein>
<keyword evidence="2" id="KW-1185">Reference proteome</keyword>
<comment type="caution">
    <text evidence="1">The sequence shown here is derived from an EMBL/GenBank/DDBJ whole genome shotgun (WGS) entry which is preliminary data.</text>
</comment>
<proteinExistence type="predicted"/>
<accession>A0ACB7YIK7</accession>
<reference evidence="1 2" key="1">
    <citation type="journal article" date="2021" name="Hortic Res">
        <title>High-quality reference genome and annotation aids understanding of berry development for evergreen blueberry (Vaccinium darrowii).</title>
        <authorList>
            <person name="Yu J."/>
            <person name="Hulse-Kemp A.M."/>
            <person name="Babiker E."/>
            <person name="Staton M."/>
        </authorList>
    </citation>
    <scope>NUCLEOTIDE SEQUENCE [LARGE SCALE GENOMIC DNA]</scope>
    <source>
        <strain evidence="2">cv. NJ 8807/NJ 8810</strain>
        <tissue evidence="1">Young leaf</tissue>
    </source>
</reference>
<evidence type="ECO:0000313" key="1">
    <source>
        <dbReference type="EMBL" id="KAH7853368.1"/>
    </source>
</evidence>
<dbReference type="EMBL" id="CM037161">
    <property type="protein sequence ID" value="KAH7853368.1"/>
    <property type="molecule type" value="Genomic_DNA"/>
</dbReference>